<dbReference type="InterPro" id="IPR046335">
    <property type="entry name" value="LacI/GalR-like_sensor"/>
</dbReference>
<evidence type="ECO:0000256" key="1">
    <source>
        <dbReference type="ARBA" id="ARBA00023015"/>
    </source>
</evidence>
<dbReference type="GO" id="GO:0000976">
    <property type="term" value="F:transcription cis-regulatory region binding"/>
    <property type="evidence" value="ECO:0007669"/>
    <property type="project" value="TreeGrafter"/>
</dbReference>
<evidence type="ECO:0000259" key="4">
    <source>
        <dbReference type="PROSITE" id="PS50949"/>
    </source>
</evidence>
<evidence type="ECO:0000256" key="3">
    <source>
        <dbReference type="ARBA" id="ARBA00023163"/>
    </source>
</evidence>
<sequence>MIIKEKPKFEQLKDLLLRQFKSGRYKAGDKIPSETELAEKYGLNRETVNKTILTLVASGTLIRKRGCGTYIAIPRKEQRLKLGIVICPAMISDGQPVEMFNYVDVFGGISKATAELNCELEIISKEKFRFYAEDILGFVKDKKLDGILSYGYNPNDEKIAVALKNESVPYVVIACWDNGGKVNLVTVDIENGCLELVKYLLGKGHSNIACLSISEKAMISIAPRIRGIVKALSLNNVYKEKYSLKFENNNEIGHTLDALLKTRELPSAILTTTDLAAFSVIEHLGEKGIRTPNDISIASIDDIEKASISEPPLTTLRIPRDKMGYEGVMLTVKLKKSANGSFEKVVIATELKIRESCIRMPAKNC</sequence>
<reference evidence="5" key="1">
    <citation type="journal article" date="2015" name="Nature">
        <title>rRNA introns, odd ribosomes, and small enigmatic genomes across a large radiation of phyla.</title>
        <authorList>
            <person name="Brown C.T."/>
            <person name="Hug L.A."/>
            <person name="Thomas B.C."/>
            <person name="Sharon I."/>
            <person name="Castelle C.J."/>
            <person name="Singh A."/>
            <person name="Wilkins M.J."/>
            <person name="Williams K.H."/>
            <person name="Banfield J.F."/>
        </authorList>
    </citation>
    <scope>NUCLEOTIDE SEQUENCE [LARGE SCALE GENOMIC DNA]</scope>
</reference>
<dbReference type="Gene3D" id="1.10.10.10">
    <property type="entry name" value="Winged helix-like DNA-binding domain superfamily/Winged helix DNA-binding domain"/>
    <property type="match status" value="1"/>
</dbReference>
<dbReference type="GO" id="GO:0003700">
    <property type="term" value="F:DNA-binding transcription factor activity"/>
    <property type="evidence" value="ECO:0007669"/>
    <property type="project" value="InterPro"/>
</dbReference>
<dbReference type="InterPro" id="IPR000524">
    <property type="entry name" value="Tscrpt_reg_HTH_GntR"/>
</dbReference>
<keyword evidence="1" id="KW-0805">Transcription regulation</keyword>
<accession>A0A0G0MU57</accession>
<dbReference type="Pfam" id="PF00392">
    <property type="entry name" value="GntR"/>
    <property type="match status" value="1"/>
</dbReference>
<organism evidence="5">
    <name type="scientific">Candidatus Uhrbacteria bacterium GW2011_GWF2_39_13</name>
    <dbReference type="NCBI Taxonomy" id="1618995"/>
    <lineage>
        <taxon>Bacteria</taxon>
        <taxon>Candidatus Uhriibacteriota</taxon>
    </lineage>
</organism>
<dbReference type="EMBL" id="LBWG01000015">
    <property type="protein sequence ID" value="KKR03966.1"/>
    <property type="molecule type" value="Genomic_DNA"/>
</dbReference>
<feature type="domain" description="HTH gntR-type" evidence="4">
    <location>
        <begin position="6"/>
        <end position="74"/>
    </location>
</feature>
<dbReference type="InterPro" id="IPR036390">
    <property type="entry name" value="WH_DNA-bd_sf"/>
</dbReference>
<dbReference type="InterPro" id="IPR028082">
    <property type="entry name" value="Peripla_BP_I"/>
</dbReference>
<gene>
    <name evidence="5" type="ORF">UT30_C0015G0002</name>
</gene>
<dbReference type="CDD" id="cd07377">
    <property type="entry name" value="WHTH_GntR"/>
    <property type="match status" value="1"/>
</dbReference>
<dbReference type="CDD" id="cd06267">
    <property type="entry name" value="PBP1_LacI_sugar_binding-like"/>
    <property type="match status" value="1"/>
</dbReference>
<dbReference type="PATRIC" id="fig|1618995.3.peg.704"/>
<keyword evidence="2" id="KW-0238">DNA-binding</keyword>
<dbReference type="Gene3D" id="3.40.50.2300">
    <property type="match status" value="2"/>
</dbReference>
<dbReference type="Proteomes" id="UP000033935">
    <property type="component" value="Unassembled WGS sequence"/>
</dbReference>
<dbReference type="SUPFAM" id="SSF46785">
    <property type="entry name" value="Winged helix' DNA-binding domain"/>
    <property type="match status" value="1"/>
</dbReference>
<dbReference type="AlphaFoldDB" id="A0A0G0MU57"/>
<dbReference type="PANTHER" id="PTHR30146:SF109">
    <property type="entry name" value="HTH-TYPE TRANSCRIPTIONAL REGULATOR GALS"/>
    <property type="match status" value="1"/>
</dbReference>
<proteinExistence type="predicted"/>
<dbReference type="SMART" id="SM00345">
    <property type="entry name" value="HTH_GNTR"/>
    <property type="match status" value="1"/>
</dbReference>
<dbReference type="PANTHER" id="PTHR30146">
    <property type="entry name" value="LACI-RELATED TRANSCRIPTIONAL REPRESSOR"/>
    <property type="match status" value="1"/>
</dbReference>
<comment type="caution">
    <text evidence="5">The sequence shown here is derived from an EMBL/GenBank/DDBJ whole genome shotgun (WGS) entry which is preliminary data.</text>
</comment>
<keyword evidence="3" id="KW-0804">Transcription</keyword>
<dbReference type="PRINTS" id="PR00035">
    <property type="entry name" value="HTHGNTR"/>
</dbReference>
<evidence type="ECO:0000256" key="2">
    <source>
        <dbReference type="ARBA" id="ARBA00023125"/>
    </source>
</evidence>
<dbReference type="Pfam" id="PF13377">
    <property type="entry name" value="Peripla_BP_3"/>
    <property type="match status" value="1"/>
</dbReference>
<dbReference type="PROSITE" id="PS50949">
    <property type="entry name" value="HTH_GNTR"/>
    <property type="match status" value="1"/>
</dbReference>
<dbReference type="InterPro" id="IPR036388">
    <property type="entry name" value="WH-like_DNA-bd_sf"/>
</dbReference>
<protein>
    <submittedName>
        <fullName evidence="5">Transcriptional regulator, GntR family with LacI sensor</fullName>
    </submittedName>
</protein>
<evidence type="ECO:0000313" key="5">
    <source>
        <dbReference type="EMBL" id="KKR03966.1"/>
    </source>
</evidence>
<dbReference type="SUPFAM" id="SSF53822">
    <property type="entry name" value="Periplasmic binding protein-like I"/>
    <property type="match status" value="1"/>
</dbReference>
<name>A0A0G0MU57_9BACT</name>